<sequence length="133" mass="14983">MHSTCLIRSLHLTAEIAAYTGSLPNRPLLSSFPPVTAPPPLELFRRRRPPRMGSRWSVWMNHKLLSSPRRSDEPQPRCRNPRRGDSASSCSSRHGQPPPPPPYVRRRVHLVFHMHLDAAFFTDAAPIGAVHGN</sequence>
<dbReference type="Proteomes" id="UP000000763">
    <property type="component" value="Chromosome 1"/>
</dbReference>
<reference evidence="4" key="2">
    <citation type="journal article" date="2005" name="Nature">
        <title>The map-based sequence of the rice genome.</title>
        <authorList>
            <consortium name="International rice genome sequencing project (IRGSP)"/>
            <person name="Matsumoto T."/>
            <person name="Wu J."/>
            <person name="Kanamori H."/>
            <person name="Katayose Y."/>
            <person name="Fujisawa M."/>
            <person name="Namiki N."/>
            <person name="Mizuno H."/>
            <person name="Yamamoto K."/>
            <person name="Antonio B.A."/>
            <person name="Baba T."/>
            <person name="Sakata K."/>
            <person name="Nagamura Y."/>
            <person name="Aoki H."/>
            <person name="Arikawa K."/>
            <person name="Arita K."/>
            <person name="Bito T."/>
            <person name="Chiden Y."/>
            <person name="Fujitsuka N."/>
            <person name="Fukunaka R."/>
            <person name="Hamada M."/>
            <person name="Harada C."/>
            <person name="Hayashi A."/>
            <person name="Hijishita S."/>
            <person name="Honda M."/>
            <person name="Hosokawa S."/>
            <person name="Ichikawa Y."/>
            <person name="Idonuma A."/>
            <person name="Iijima M."/>
            <person name="Ikeda M."/>
            <person name="Ikeno M."/>
            <person name="Ito K."/>
            <person name="Ito S."/>
            <person name="Ito T."/>
            <person name="Ito Y."/>
            <person name="Ito Y."/>
            <person name="Iwabuchi A."/>
            <person name="Kamiya K."/>
            <person name="Karasawa W."/>
            <person name="Kurita K."/>
            <person name="Katagiri S."/>
            <person name="Kikuta A."/>
            <person name="Kobayashi H."/>
            <person name="Kobayashi N."/>
            <person name="Machita K."/>
            <person name="Maehara T."/>
            <person name="Masukawa M."/>
            <person name="Mizubayashi T."/>
            <person name="Mukai Y."/>
            <person name="Nagasaki H."/>
            <person name="Nagata Y."/>
            <person name="Naito S."/>
            <person name="Nakashima M."/>
            <person name="Nakama Y."/>
            <person name="Nakamichi Y."/>
            <person name="Nakamura M."/>
            <person name="Meguro A."/>
            <person name="Negishi M."/>
            <person name="Ohta I."/>
            <person name="Ohta T."/>
            <person name="Okamoto M."/>
            <person name="Ono N."/>
            <person name="Saji S."/>
            <person name="Sakaguchi M."/>
            <person name="Sakai K."/>
            <person name="Shibata M."/>
            <person name="Shimokawa T."/>
            <person name="Song J."/>
            <person name="Takazaki Y."/>
            <person name="Terasawa K."/>
            <person name="Tsugane M."/>
            <person name="Tsuji K."/>
            <person name="Ueda S."/>
            <person name="Waki K."/>
            <person name="Yamagata H."/>
            <person name="Yamamoto M."/>
            <person name="Yamamoto S."/>
            <person name="Yamane H."/>
            <person name="Yoshiki S."/>
            <person name="Yoshihara R."/>
            <person name="Yukawa K."/>
            <person name="Zhong H."/>
            <person name="Yano M."/>
            <person name="Yuan Q."/>
            <person name="Ouyang S."/>
            <person name="Liu J."/>
            <person name="Jones K.M."/>
            <person name="Gansberger K."/>
            <person name="Moffat K."/>
            <person name="Hill J."/>
            <person name="Bera J."/>
            <person name="Fadrosh D."/>
            <person name="Jin S."/>
            <person name="Johri S."/>
            <person name="Kim M."/>
            <person name="Overton L."/>
            <person name="Reardon M."/>
            <person name="Tsitrin T."/>
            <person name="Vuong H."/>
            <person name="Weaver B."/>
            <person name="Ciecko A."/>
            <person name="Tallon L."/>
            <person name="Jackson J."/>
            <person name="Pai G."/>
            <person name="Aken S.V."/>
            <person name="Utterback T."/>
            <person name="Reidmuller S."/>
            <person name="Feldblyum T."/>
            <person name="Hsiao J."/>
            <person name="Zismann V."/>
            <person name="Iobst S."/>
            <person name="de Vazeille A.R."/>
            <person name="Buell C.R."/>
            <person name="Ying K."/>
            <person name="Li Y."/>
            <person name="Lu T."/>
            <person name="Huang Y."/>
            <person name="Zhao Q."/>
            <person name="Feng Q."/>
            <person name="Zhang L."/>
            <person name="Zhu J."/>
            <person name="Weng Q."/>
            <person name="Mu J."/>
            <person name="Lu Y."/>
            <person name="Fan D."/>
            <person name="Liu Y."/>
            <person name="Guan J."/>
            <person name="Zhang Y."/>
            <person name="Yu S."/>
            <person name="Liu X."/>
            <person name="Zhang Y."/>
            <person name="Hong G."/>
            <person name="Han B."/>
            <person name="Choisne N."/>
            <person name="Demange N."/>
            <person name="Orjeda G."/>
            <person name="Samain S."/>
            <person name="Cattolico L."/>
            <person name="Pelletier E."/>
            <person name="Couloux A."/>
            <person name="Segurens B."/>
            <person name="Wincker P."/>
            <person name="D'Hont A."/>
            <person name="Scarpelli C."/>
            <person name="Weissenbach J."/>
            <person name="Salanoubat M."/>
            <person name="Quetier F."/>
            <person name="Yu Y."/>
            <person name="Kim H.R."/>
            <person name="Rambo T."/>
            <person name="Currie J."/>
            <person name="Collura K."/>
            <person name="Luo M."/>
            <person name="Yang T."/>
            <person name="Ammiraju J.S.S."/>
            <person name="Engler F."/>
            <person name="Soderlund C."/>
            <person name="Wing R.A."/>
            <person name="Palmer L.E."/>
            <person name="de la Bastide M."/>
            <person name="Spiegel L."/>
            <person name="Nascimento L."/>
            <person name="Zutavern T."/>
            <person name="O'Shaughnessy A."/>
            <person name="Dike S."/>
            <person name="Dedhia N."/>
            <person name="Preston R."/>
            <person name="Balija V."/>
            <person name="McCombie W.R."/>
            <person name="Chow T."/>
            <person name="Chen H."/>
            <person name="Chung M."/>
            <person name="Chen C."/>
            <person name="Shaw J."/>
            <person name="Wu H."/>
            <person name="Hsiao K."/>
            <person name="Chao Y."/>
            <person name="Chu M."/>
            <person name="Cheng C."/>
            <person name="Hour A."/>
            <person name="Lee P."/>
            <person name="Lin S."/>
            <person name="Lin Y."/>
            <person name="Liou J."/>
            <person name="Liu S."/>
            <person name="Hsing Y."/>
            <person name="Raghuvanshi S."/>
            <person name="Mohanty A."/>
            <person name="Bharti A.K."/>
            <person name="Gaur A."/>
            <person name="Gupta V."/>
            <person name="Kumar D."/>
            <person name="Ravi V."/>
            <person name="Vij S."/>
            <person name="Kapur A."/>
            <person name="Khurana P."/>
            <person name="Khurana P."/>
            <person name="Khurana J.P."/>
            <person name="Tyagi A.K."/>
            <person name="Gaikwad K."/>
            <person name="Singh A."/>
            <person name="Dalal V."/>
            <person name="Srivastava S."/>
            <person name="Dixit A."/>
            <person name="Pal A.K."/>
            <person name="Ghazi I.A."/>
            <person name="Yadav M."/>
            <person name="Pandit A."/>
            <person name="Bhargava A."/>
            <person name="Sureshbabu K."/>
            <person name="Batra K."/>
            <person name="Sharma T.R."/>
            <person name="Mohapatra T."/>
            <person name="Singh N.K."/>
            <person name="Messing J."/>
            <person name="Nelson A.B."/>
            <person name="Fuks G."/>
            <person name="Kavchok S."/>
            <person name="Keizer G."/>
            <person name="Linton E."/>
            <person name="Llaca V."/>
            <person name="Song R."/>
            <person name="Tanyolac B."/>
            <person name="Young S."/>
            <person name="Ho-Il K."/>
            <person name="Hahn J.H."/>
            <person name="Sangsakoo G."/>
            <person name="Vanavichit A."/>
            <person name="de Mattos Luiz.A.T."/>
            <person name="Zimmer P.D."/>
            <person name="Malone G."/>
            <person name="Dellagostin O."/>
            <person name="de Oliveira A.C."/>
            <person name="Bevan M."/>
            <person name="Bancroft I."/>
            <person name="Minx P."/>
            <person name="Cordum H."/>
            <person name="Wilson R."/>
            <person name="Cheng Z."/>
            <person name="Jin W."/>
            <person name="Jiang J."/>
            <person name="Leong S.A."/>
            <person name="Iwama H."/>
            <person name="Gojobori T."/>
            <person name="Itoh T."/>
            <person name="Niimura Y."/>
            <person name="Fujii Y."/>
            <person name="Habara T."/>
            <person name="Sakai H."/>
            <person name="Sato Y."/>
            <person name="Wilson G."/>
            <person name="Kumar K."/>
            <person name="McCouch S."/>
            <person name="Juretic N."/>
            <person name="Hoen D."/>
            <person name="Wright S."/>
            <person name="Bruskiewich R."/>
            <person name="Bureau T."/>
            <person name="Miyao A."/>
            <person name="Hirochika H."/>
            <person name="Nishikawa T."/>
            <person name="Kadowaki K."/>
            <person name="Sugiura M."/>
            <person name="Burr B."/>
            <person name="Sasaki T."/>
        </authorList>
    </citation>
    <scope>NUCLEOTIDE SEQUENCE [LARGE SCALE GENOMIC DNA]</scope>
    <source>
        <strain evidence="4">cv. Nipponbare</strain>
    </source>
</reference>
<protein>
    <submittedName>
        <fullName evidence="2">Uncharacterized protein</fullName>
    </submittedName>
</protein>
<gene>
    <name evidence="3" type="ORF">OJ1174_D05.3</name>
    <name evidence="2" type="ORF">P0406H10.26</name>
</gene>
<feature type="region of interest" description="Disordered" evidence="1">
    <location>
        <begin position="65"/>
        <end position="104"/>
    </location>
</feature>
<name>Q9LGG7_ORYSJ</name>
<evidence type="ECO:0000313" key="4">
    <source>
        <dbReference type="Proteomes" id="UP000000763"/>
    </source>
</evidence>
<dbReference type="Proteomes" id="UP000817658">
    <property type="component" value="Chromosome 1"/>
</dbReference>
<dbReference type="AlphaFoldDB" id="Q9LGG7"/>
<accession>Q9LGG7</accession>
<dbReference type="EMBL" id="AP002524">
    <property type="protein sequence ID" value="BAB07957.1"/>
    <property type="molecule type" value="Genomic_DNA"/>
</dbReference>
<dbReference type="EMBL" id="AP003118">
    <property type="protein sequence ID" value="BAB33012.1"/>
    <property type="molecule type" value="Genomic_DNA"/>
</dbReference>
<organism evidence="2">
    <name type="scientific">Oryza sativa subsp. japonica</name>
    <name type="common">Rice</name>
    <dbReference type="NCBI Taxonomy" id="39947"/>
    <lineage>
        <taxon>Eukaryota</taxon>
        <taxon>Viridiplantae</taxon>
        <taxon>Streptophyta</taxon>
        <taxon>Embryophyta</taxon>
        <taxon>Tracheophyta</taxon>
        <taxon>Spermatophyta</taxon>
        <taxon>Magnoliopsida</taxon>
        <taxon>Liliopsida</taxon>
        <taxon>Poales</taxon>
        <taxon>Poaceae</taxon>
        <taxon>BOP clade</taxon>
        <taxon>Oryzoideae</taxon>
        <taxon>Oryzeae</taxon>
        <taxon>Oryzinae</taxon>
        <taxon>Oryza</taxon>
        <taxon>Oryza sativa</taxon>
    </lineage>
</organism>
<proteinExistence type="predicted"/>
<reference evidence="4" key="3">
    <citation type="journal article" date="2008" name="Nucleic Acids Res.">
        <title>The rice annotation project database (RAP-DB): 2008 update.</title>
        <authorList>
            <consortium name="The rice annotation project (RAP)"/>
        </authorList>
    </citation>
    <scope>GENOME REANNOTATION</scope>
    <source>
        <strain evidence="4">cv. Nipponbare</strain>
    </source>
</reference>
<evidence type="ECO:0000313" key="2">
    <source>
        <dbReference type="EMBL" id="BAB07957.1"/>
    </source>
</evidence>
<reference evidence="2" key="1">
    <citation type="journal article" date="2002" name="Nature">
        <title>The genome sequence and structure of rice chromosome 1.</title>
        <authorList>
            <person name="Sasaki T."/>
            <person name="Matsumoto T."/>
            <person name="Yamamoto K."/>
            <person name="Sakata K."/>
            <person name="Baba T."/>
            <person name="Katayose Y."/>
            <person name="Wu J."/>
            <person name="Niimura Y."/>
            <person name="Cheng Z."/>
            <person name="Nagamura Y."/>
            <person name="Antonio B.A."/>
            <person name="Kanamori H."/>
            <person name="Hosokawa S."/>
            <person name="Masukawa M."/>
            <person name="Arikawa K."/>
            <person name="Chiden Y."/>
            <person name="Hayashi M."/>
            <person name="Okamoto M."/>
            <person name="Ando T."/>
            <person name="Aoki H."/>
            <person name="Arita K."/>
            <person name="Hamada M."/>
            <person name="Harada C."/>
            <person name="Hijishita S."/>
            <person name="Honda M."/>
            <person name="Ichikawa Y."/>
            <person name="Idonuma A."/>
            <person name="Iijima M."/>
            <person name="Ikeda M."/>
            <person name="Ikeno M."/>
            <person name="Itoh S."/>
            <person name="Itoh T."/>
            <person name="Itoh Y."/>
            <person name="Itoh Y."/>
            <person name="Iwabuchi A."/>
            <person name="Kamiya K."/>
            <person name="Karasawa W."/>
            <person name="Katagiri S."/>
            <person name="Kikuta A."/>
            <person name="Kobayashi N."/>
            <person name="Kono I."/>
            <person name="Machita K."/>
            <person name="Maehara T."/>
            <person name="Mizuno H."/>
            <person name="Mizubayashi T."/>
            <person name="Mukai Y."/>
            <person name="Nagasaki H."/>
            <person name="Nakashima M."/>
            <person name="Nakama Y."/>
            <person name="Nakamichi Y."/>
            <person name="Nakamura M."/>
            <person name="Namiki N."/>
            <person name="Negishi M."/>
            <person name="Ohta I."/>
            <person name="Ono N."/>
            <person name="Saji S."/>
            <person name="Sakai K."/>
            <person name="Shibata M."/>
            <person name="Shimokawa T."/>
            <person name="Shomura A."/>
            <person name="Song J."/>
            <person name="Takazaki Y."/>
            <person name="Terasawa K."/>
            <person name="Tsuji K."/>
            <person name="Waki K."/>
            <person name="Yamagata H."/>
            <person name="Yamane H."/>
            <person name="Yoshiki S."/>
            <person name="Yoshihara R."/>
            <person name="Yukawa K."/>
            <person name="Zhong H."/>
            <person name="Iwama H."/>
            <person name="Endo T."/>
            <person name="Ito H."/>
            <person name="Hahn J.H."/>
            <person name="Kim H.I."/>
            <person name="Eun M.Y."/>
            <person name="Yano M."/>
            <person name="Jiang J."/>
            <person name="Gojobori T."/>
        </authorList>
    </citation>
    <scope>NUCLEOTIDE SEQUENCE</scope>
</reference>
<evidence type="ECO:0000256" key="1">
    <source>
        <dbReference type="SAM" id="MobiDB-lite"/>
    </source>
</evidence>
<evidence type="ECO:0000313" key="3">
    <source>
        <dbReference type="EMBL" id="BAB33012.1"/>
    </source>
</evidence>